<sequence>MTPDSRMSRRSLLAACGAGATTSLAACAVGRPTPNWDRLDSLLAEAVAAKDAPFLVAAVSDRNKVVWQGAAGRASPNLKANQDVVLHLYSATKAIGSLACLILVDRGKLSLDTRVVDVLPEFRSVQVLVSMGPTGPVYRAPSTPVTLRHLLTHTSGLAYSPWDAKESAWEAFSKTPPPNVGTLQGFTHPLMFDPGTDWTYGVGIDWAGFMVEKVDGRTIDRFVREEIFEPLQMNDTMFETDTVARRLPAVKQRAADGGFTDAPFMVPPPRPQRYGMGQACHGTAADYLKFTRLVLNDGMANGRRILSANTMSFMKQNQIGPMRLPFPKKSSEPVISADLDLFPGLNIPLTHTAGFVRNEADVPGMRRAGSLTWAGILNTHYWIDPSSGIAAFFSSQHIPFIEPRFQKIHAAFEKAVYREMRLA</sequence>
<dbReference type="PANTHER" id="PTHR43283">
    <property type="entry name" value="BETA-LACTAMASE-RELATED"/>
    <property type="match status" value="1"/>
</dbReference>
<keyword evidence="1" id="KW-0732">Signal</keyword>
<dbReference type="EMBL" id="JBBKZT010000020">
    <property type="protein sequence ID" value="MEJ8851167.1"/>
    <property type="molecule type" value="Genomic_DNA"/>
</dbReference>
<dbReference type="InterPro" id="IPR006311">
    <property type="entry name" value="TAT_signal"/>
</dbReference>
<protein>
    <submittedName>
        <fullName evidence="3">Serine hydrolase domain-containing protein</fullName>
        <ecNumber evidence="3">3.1.1.103</ecNumber>
    </submittedName>
</protein>
<evidence type="ECO:0000256" key="1">
    <source>
        <dbReference type="SAM" id="SignalP"/>
    </source>
</evidence>
<dbReference type="PROSITE" id="PS51257">
    <property type="entry name" value="PROKAR_LIPOPROTEIN"/>
    <property type="match status" value="1"/>
</dbReference>
<dbReference type="PROSITE" id="PS51318">
    <property type="entry name" value="TAT"/>
    <property type="match status" value="1"/>
</dbReference>
<feature type="domain" description="Beta-lactamase-related" evidence="2">
    <location>
        <begin position="39"/>
        <end position="404"/>
    </location>
</feature>
<dbReference type="Proteomes" id="UP001385892">
    <property type="component" value="Unassembled WGS sequence"/>
</dbReference>
<dbReference type="Pfam" id="PF00144">
    <property type="entry name" value="Beta-lactamase"/>
    <property type="match status" value="1"/>
</dbReference>
<dbReference type="InterPro" id="IPR050789">
    <property type="entry name" value="Diverse_Enzym_Activities"/>
</dbReference>
<comment type="caution">
    <text evidence="3">The sequence shown here is derived from an EMBL/GenBank/DDBJ whole genome shotgun (WGS) entry which is preliminary data.</text>
</comment>
<organism evidence="3 4">
    <name type="scientific">Variovorax rhizosphaerae</name>
    <dbReference type="NCBI Taxonomy" id="1836200"/>
    <lineage>
        <taxon>Bacteria</taxon>
        <taxon>Pseudomonadati</taxon>
        <taxon>Pseudomonadota</taxon>
        <taxon>Betaproteobacteria</taxon>
        <taxon>Burkholderiales</taxon>
        <taxon>Comamonadaceae</taxon>
        <taxon>Variovorax</taxon>
    </lineage>
</organism>
<name>A0ABU8WXG0_9BURK</name>
<dbReference type="InterPro" id="IPR001466">
    <property type="entry name" value="Beta-lactam-related"/>
</dbReference>
<dbReference type="EC" id="3.1.1.103" evidence="3"/>
<dbReference type="SUPFAM" id="SSF56601">
    <property type="entry name" value="beta-lactamase/transpeptidase-like"/>
    <property type="match status" value="1"/>
</dbReference>
<evidence type="ECO:0000259" key="2">
    <source>
        <dbReference type="Pfam" id="PF00144"/>
    </source>
</evidence>
<dbReference type="InterPro" id="IPR012338">
    <property type="entry name" value="Beta-lactam/transpept-like"/>
</dbReference>
<keyword evidence="3" id="KW-0378">Hydrolase</keyword>
<dbReference type="RefSeq" id="WP_340346701.1">
    <property type="nucleotide sequence ID" value="NZ_JBBKZT010000020.1"/>
</dbReference>
<proteinExistence type="predicted"/>
<feature type="chain" id="PRO_5047103205" evidence="1">
    <location>
        <begin position="26"/>
        <end position="423"/>
    </location>
</feature>
<reference evidence="3 4" key="1">
    <citation type="submission" date="2024-03" db="EMBL/GenBank/DDBJ databases">
        <title>Novel species of the genus Variovorax.</title>
        <authorList>
            <person name="Liu Q."/>
            <person name="Xin Y.-H."/>
        </authorList>
    </citation>
    <scope>NUCLEOTIDE SEQUENCE [LARGE SCALE GENOMIC DNA]</scope>
    <source>
        <strain evidence="3 4">KACC 18900</strain>
    </source>
</reference>
<accession>A0ABU8WXG0</accession>
<evidence type="ECO:0000313" key="3">
    <source>
        <dbReference type="EMBL" id="MEJ8851167.1"/>
    </source>
</evidence>
<gene>
    <name evidence="3" type="ORF">WKW82_31335</name>
</gene>
<keyword evidence="4" id="KW-1185">Reference proteome</keyword>
<dbReference type="GO" id="GO:0016787">
    <property type="term" value="F:hydrolase activity"/>
    <property type="evidence" value="ECO:0007669"/>
    <property type="project" value="UniProtKB-KW"/>
</dbReference>
<evidence type="ECO:0000313" key="4">
    <source>
        <dbReference type="Proteomes" id="UP001385892"/>
    </source>
</evidence>
<dbReference type="Gene3D" id="3.40.710.10">
    <property type="entry name" value="DD-peptidase/beta-lactamase superfamily"/>
    <property type="match status" value="1"/>
</dbReference>
<dbReference type="PANTHER" id="PTHR43283:SF3">
    <property type="entry name" value="BETA-LACTAMASE FAMILY PROTEIN (AFU_ORTHOLOGUE AFUA_5G07500)"/>
    <property type="match status" value="1"/>
</dbReference>
<feature type="signal peptide" evidence="1">
    <location>
        <begin position="1"/>
        <end position="25"/>
    </location>
</feature>